<name>T2M2T2_HYDVU</name>
<dbReference type="Gene3D" id="1.25.40.20">
    <property type="entry name" value="Ankyrin repeat-containing domain"/>
    <property type="match status" value="1"/>
</dbReference>
<dbReference type="InterPro" id="IPR036770">
    <property type="entry name" value="Ankyrin_rpt-contain_sf"/>
</dbReference>
<organism evidence="3">
    <name type="scientific">Hydra vulgaris</name>
    <name type="common">Hydra</name>
    <name type="synonym">Hydra attenuata</name>
    <dbReference type="NCBI Taxonomy" id="6087"/>
    <lineage>
        <taxon>Eukaryota</taxon>
        <taxon>Metazoa</taxon>
        <taxon>Cnidaria</taxon>
        <taxon>Hydrozoa</taxon>
        <taxon>Hydroidolina</taxon>
        <taxon>Anthoathecata</taxon>
        <taxon>Aplanulata</taxon>
        <taxon>Hydridae</taxon>
        <taxon>Hydra</taxon>
    </lineage>
</organism>
<dbReference type="SUPFAM" id="SSF48403">
    <property type="entry name" value="Ankyrin repeat"/>
    <property type="match status" value="1"/>
</dbReference>
<dbReference type="PANTHER" id="PTHR24147">
    <property type="entry name" value="ANKYRIN REPEAT DOMAIN 36-RELATED"/>
    <property type="match status" value="1"/>
</dbReference>
<feature type="repeat" description="ANK" evidence="1">
    <location>
        <begin position="163"/>
        <end position="195"/>
    </location>
</feature>
<proteinExistence type="evidence at transcript level"/>
<feature type="repeat" description="ANK" evidence="1">
    <location>
        <begin position="97"/>
        <end position="129"/>
    </location>
</feature>
<feature type="region of interest" description="Disordered" evidence="2">
    <location>
        <begin position="1"/>
        <end position="27"/>
    </location>
</feature>
<reference evidence="3" key="1">
    <citation type="journal article" date="2013" name="Genome Biol. Evol.">
        <title>Punctuated emergences of genetic and phenotypic innovations in eumetazoan, bilaterian, euteleostome, and hominidae ancestors.</title>
        <authorList>
            <person name="Wenger Y."/>
            <person name="Galliot B."/>
        </authorList>
    </citation>
    <scope>NUCLEOTIDE SEQUENCE</scope>
    <source>
        <tissue evidence="3">Whole animals</tissue>
    </source>
</reference>
<dbReference type="PROSITE" id="PS50297">
    <property type="entry name" value="ANK_REP_REGION"/>
    <property type="match status" value="3"/>
</dbReference>
<dbReference type="PRINTS" id="PR01415">
    <property type="entry name" value="ANKYRIN"/>
</dbReference>
<evidence type="ECO:0000313" key="3">
    <source>
        <dbReference type="EMBL" id="CDG66548.1"/>
    </source>
</evidence>
<dbReference type="PROSITE" id="PS50088">
    <property type="entry name" value="ANK_REPEAT"/>
    <property type="match status" value="3"/>
</dbReference>
<dbReference type="InterPro" id="IPR002110">
    <property type="entry name" value="Ankyrin_rpt"/>
</dbReference>
<feature type="repeat" description="ANK" evidence="1">
    <location>
        <begin position="130"/>
        <end position="162"/>
    </location>
</feature>
<dbReference type="InterPro" id="IPR050657">
    <property type="entry name" value="Ankyrin_repeat_domain"/>
</dbReference>
<dbReference type="OMA" id="MATWREN"/>
<dbReference type="EMBL" id="HAAD01000316">
    <property type="protein sequence ID" value="CDG66548.1"/>
    <property type="molecule type" value="mRNA"/>
</dbReference>
<dbReference type="OrthoDB" id="366390at2759"/>
<dbReference type="SMART" id="SM00248">
    <property type="entry name" value="ANK"/>
    <property type="match status" value="4"/>
</dbReference>
<protein>
    <submittedName>
        <fullName evidence="3">Ankyrin repeat domain-containing protein 26</fullName>
    </submittedName>
</protein>
<accession>T2M2T2</accession>
<dbReference type="AlphaFoldDB" id="T2M2T2"/>
<keyword evidence="1" id="KW-0040">ANK repeat</keyword>
<gene>
    <name evidence="3" type="primary">ANKRD26</name>
</gene>
<dbReference type="PANTHER" id="PTHR24147:SF53">
    <property type="entry name" value="ANKYRIN REPEAT DOMAIN 26"/>
    <property type="match status" value="1"/>
</dbReference>
<evidence type="ECO:0000256" key="2">
    <source>
        <dbReference type="SAM" id="MobiDB-lite"/>
    </source>
</evidence>
<dbReference type="Pfam" id="PF12796">
    <property type="entry name" value="Ank_2"/>
    <property type="match status" value="2"/>
</dbReference>
<sequence length="226" mass="24797">MSGLKKLLSGKKKSAQKNQKQEETAELQKASLGNLSFRSKSGSSIDLIGLSENKNGYIVKNKDLSKVSKAVWQGDLLKLKEVANNKKKVNWNETDKENRTVLHLACAQGFAEIVEFIISNGANVNMSDSEGKTPLMKACEQNNTKIVECLLKNGAETNVFDMNHVSAMHIAAAQGNIEIGMMLADHNAKLDVKDKNQVTPLHLCCALGNKDFVDFLLTEYVAVNCI</sequence>
<evidence type="ECO:0000256" key="1">
    <source>
        <dbReference type="PROSITE-ProRule" id="PRU00023"/>
    </source>
</evidence>